<keyword evidence="10" id="KW-0735">Signal-anchor</keyword>
<dbReference type="AlphaFoldDB" id="A0AAN9TD31"/>
<keyword evidence="8" id="KW-0479">Metal-binding</keyword>
<dbReference type="PANTHER" id="PTHR11675:SF43">
    <property type="entry name" value="POLYPEPTIDE N-ACETYLGALACTOSAMINYLTRANSFERASE 1"/>
    <property type="match status" value="1"/>
</dbReference>
<dbReference type="InterPro" id="IPR029044">
    <property type="entry name" value="Nucleotide-diphossugar_trans"/>
</dbReference>
<evidence type="ECO:0000256" key="1">
    <source>
        <dbReference type="ARBA" id="ARBA00001936"/>
    </source>
</evidence>
<dbReference type="EC" id="2.4.1.-" evidence="16"/>
<keyword evidence="14 16" id="KW-1015">Disulfide bond</keyword>
<keyword evidence="11" id="KW-1133">Transmembrane helix</keyword>
<evidence type="ECO:0000256" key="6">
    <source>
        <dbReference type="ARBA" id="ARBA00022679"/>
    </source>
</evidence>
<dbReference type="InterPro" id="IPR000772">
    <property type="entry name" value="Ricin_B_lectin"/>
</dbReference>
<dbReference type="GO" id="GO:0046872">
    <property type="term" value="F:metal ion binding"/>
    <property type="evidence" value="ECO:0007669"/>
    <property type="project" value="UniProtKB-KW"/>
</dbReference>
<evidence type="ECO:0000256" key="13">
    <source>
        <dbReference type="ARBA" id="ARBA00023136"/>
    </source>
</evidence>
<keyword evidence="12 16" id="KW-0333">Golgi apparatus</keyword>
<evidence type="ECO:0000256" key="11">
    <source>
        <dbReference type="ARBA" id="ARBA00022989"/>
    </source>
</evidence>
<dbReference type="GO" id="GO:0006493">
    <property type="term" value="P:protein O-linked glycosylation"/>
    <property type="evidence" value="ECO:0007669"/>
    <property type="project" value="TreeGrafter"/>
</dbReference>
<evidence type="ECO:0000256" key="12">
    <source>
        <dbReference type="ARBA" id="ARBA00023034"/>
    </source>
</evidence>
<keyword evidence="7" id="KW-0812">Transmembrane</keyword>
<comment type="cofactor">
    <cofactor evidence="1 16">
        <name>Mn(2+)</name>
        <dbReference type="ChEBI" id="CHEBI:29035"/>
    </cofactor>
</comment>
<dbReference type="SUPFAM" id="SSF50370">
    <property type="entry name" value="Ricin B-like lectins"/>
    <property type="match status" value="1"/>
</dbReference>
<dbReference type="InterPro" id="IPR001370">
    <property type="entry name" value="BIR_rpt"/>
</dbReference>
<evidence type="ECO:0000256" key="3">
    <source>
        <dbReference type="ARBA" id="ARBA00004922"/>
    </source>
</evidence>
<keyword evidence="19" id="KW-1185">Reference proteome</keyword>
<accession>A0AAN9TD31</accession>
<feature type="domain" description="Ricin B lectin" evidence="17">
    <location>
        <begin position="789"/>
        <end position="920"/>
    </location>
</feature>
<evidence type="ECO:0000256" key="7">
    <source>
        <dbReference type="ARBA" id="ARBA00022692"/>
    </source>
</evidence>
<evidence type="ECO:0000256" key="14">
    <source>
        <dbReference type="ARBA" id="ARBA00023157"/>
    </source>
</evidence>
<dbReference type="EMBL" id="JBBCAQ010000032">
    <property type="protein sequence ID" value="KAK7583912.1"/>
    <property type="molecule type" value="Genomic_DNA"/>
</dbReference>
<keyword evidence="15 16" id="KW-0464">Manganese</keyword>
<organism evidence="18 19">
    <name type="scientific">Parthenolecanium corni</name>
    <dbReference type="NCBI Taxonomy" id="536013"/>
    <lineage>
        <taxon>Eukaryota</taxon>
        <taxon>Metazoa</taxon>
        <taxon>Ecdysozoa</taxon>
        <taxon>Arthropoda</taxon>
        <taxon>Hexapoda</taxon>
        <taxon>Insecta</taxon>
        <taxon>Pterygota</taxon>
        <taxon>Neoptera</taxon>
        <taxon>Paraneoptera</taxon>
        <taxon>Hemiptera</taxon>
        <taxon>Sternorrhyncha</taxon>
        <taxon>Coccoidea</taxon>
        <taxon>Coccidae</taxon>
        <taxon>Parthenolecanium</taxon>
    </lineage>
</organism>
<dbReference type="Pfam" id="PF00653">
    <property type="entry name" value="BIR"/>
    <property type="match status" value="2"/>
</dbReference>
<protein>
    <recommendedName>
        <fullName evidence="16">Polypeptide N-acetylgalactosaminyltransferase</fullName>
        <ecNumber evidence="16">2.4.1.-</ecNumber>
    </recommendedName>
    <alternativeName>
        <fullName evidence="16">Protein-UDP acetylgalactosaminyltransferase</fullName>
    </alternativeName>
</protein>
<dbReference type="PANTHER" id="PTHR11675">
    <property type="entry name" value="N-ACETYLGALACTOSAMINYLTRANSFERASE"/>
    <property type="match status" value="1"/>
</dbReference>
<keyword evidence="6 16" id="KW-0808">Transferase</keyword>
<dbReference type="CDD" id="cd02510">
    <property type="entry name" value="pp-GalNAc-T"/>
    <property type="match status" value="1"/>
</dbReference>
<evidence type="ECO:0000256" key="16">
    <source>
        <dbReference type="RuleBase" id="RU361242"/>
    </source>
</evidence>
<dbReference type="InterPro" id="IPR045885">
    <property type="entry name" value="GalNAc-T"/>
</dbReference>
<dbReference type="InterPro" id="IPR035992">
    <property type="entry name" value="Ricin_B-like_lectins"/>
</dbReference>
<gene>
    <name evidence="18" type="ORF">V9T40_004875</name>
</gene>
<dbReference type="PROSITE" id="PS50143">
    <property type="entry name" value="BIR_REPEAT_2"/>
    <property type="match status" value="2"/>
</dbReference>
<evidence type="ECO:0000256" key="15">
    <source>
        <dbReference type="ARBA" id="ARBA00023211"/>
    </source>
</evidence>
<name>A0AAN9TD31_9HEMI</name>
<sequence length="935" mass="107603">MTPSQDPGNVAERFRMAFEELGPDPEYPSLDLKDATDRLITFANWPLQSPSKEKLSEAGFYYISKGDIVKCAYCQVKIGRWEPSDDPEVEHRKYSSPSKCLFLLWSKSTTPDNYTADDRTGDTCGPYGLAGVKQAVLKHDKMTRAVLGDRYHNASFVSVHEDHIHYTERLKTFDDWSSDSKISKEALSEAGFIYRRMYPKSISTRNFSIINWLFAKQRKNDIKKTDEQPDEEDHTTCFHCAGALRKWEENDDPWEEHAGWFPDCKYVRTMKGQKFIDEAVRKRTLLNRPREFYSRTLSGQISSSNDKIIIVNLRSLNHSLPHFIAEEHHIQDSNLRLPNELNEPAAQEFHKPHKAQASANENEVPEDFPVADARPFNPDPVADALDEVGGIQADEVYEAIIKAEEEKIIPGLGDYGEAVIDMPFLPKQEVARIMKKEAFNKLLSDRISYTRKLPDARNAMCAVKNYDNQLPSASVIIIFVNEAWSTLLRTVHSTLIRSPEKHLKEVILVDDSSNRDELKGKLDYYLKTRLPPKVKLIRLKERNGLIKARLAGASEATGDVLVFLDSHCECVVGWLEPLLQRIKNKRDAVVCPIIDVINDENMAYMYSSDSQFQVGGFTWSGHFTWIPIPDFEKQRLSSSIDPTRSPTMAGGLFAIERKYFWDIGSYDAEMEVWGGENLEMSFRIWQCGGSLEVAPCSRVGHIFRSFHPYSFPGRKDTHGINTARMVEVWMDDYKRLFYLHRPDLKNVNIGDVSSRRQLREKLQCRDFKWYLNNVIPQKFVLDENVLAYGRLRSKTRHICMDTLNKPEDEAHDVGVYNCHDKLYMSQFFSLSKKGEIRREELCAEVKLRRIVIPGLMGGAKGNVTLTQCSDSPSQVWTYENELIRHKQTGYCIHAYGLKPEELLTVAICRETDLYFKWTWEFVASSDDKMIKNYLF</sequence>
<evidence type="ECO:0000256" key="5">
    <source>
        <dbReference type="ARBA" id="ARBA00022676"/>
    </source>
</evidence>
<comment type="caution">
    <text evidence="18">The sequence shown here is derived from an EMBL/GenBank/DDBJ whole genome shotgun (WGS) entry which is preliminary data.</text>
</comment>
<dbReference type="SUPFAM" id="SSF53448">
    <property type="entry name" value="Nucleotide-diphospho-sugar transferases"/>
    <property type="match status" value="1"/>
</dbReference>
<keyword evidence="13" id="KW-0472">Membrane</keyword>
<evidence type="ECO:0000313" key="19">
    <source>
        <dbReference type="Proteomes" id="UP001367676"/>
    </source>
</evidence>
<evidence type="ECO:0000256" key="2">
    <source>
        <dbReference type="ARBA" id="ARBA00004323"/>
    </source>
</evidence>
<reference evidence="18 19" key="1">
    <citation type="submission" date="2024-03" db="EMBL/GenBank/DDBJ databases">
        <title>Adaptation during the transition from Ophiocordyceps entomopathogen to insect associate is accompanied by gene loss and intensified selection.</title>
        <authorList>
            <person name="Ward C.M."/>
            <person name="Onetto C.A."/>
            <person name="Borneman A.R."/>
        </authorList>
    </citation>
    <scope>NUCLEOTIDE SEQUENCE [LARGE SCALE GENOMIC DNA]</scope>
    <source>
        <strain evidence="18">AWRI1</strain>
        <tissue evidence="18">Single Adult Female</tissue>
    </source>
</reference>
<dbReference type="Pfam" id="PF00652">
    <property type="entry name" value="Ricin_B_lectin"/>
    <property type="match status" value="1"/>
</dbReference>
<evidence type="ECO:0000313" key="18">
    <source>
        <dbReference type="EMBL" id="KAK7583912.1"/>
    </source>
</evidence>
<dbReference type="Gene3D" id="2.80.10.50">
    <property type="match status" value="1"/>
</dbReference>
<evidence type="ECO:0000256" key="4">
    <source>
        <dbReference type="ARBA" id="ARBA00005680"/>
    </source>
</evidence>
<keyword evidence="9 16" id="KW-0430">Lectin</keyword>
<dbReference type="FunFam" id="3.90.550.10:FF:000021">
    <property type="entry name" value="Polypeptide N-acetylgalactosaminyltransferase"/>
    <property type="match status" value="1"/>
</dbReference>
<comment type="subcellular location">
    <subcellularLocation>
        <location evidence="2 16">Golgi apparatus membrane</location>
        <topology evidence="2 16">Single-pass type II membrane protein</topology>
    </subcellularLocation>
</comment>
<dbReference type="PROSITE" id="PS50231">
    <property type="entry name" value="RICIN_B_LECTIN"/>
    <property type="match status" value="1"/>
</dbReference>
<evidence type="ECO:0000256" key="9">
    <source>
        <dbReference type="ARBA" id="ARBA00022734"/>
    </source>
</evidence>
<dbReference type="Gene3D" id="1.10.1170.10">
    <property type="entry name" value="Inhibitor Of Apoptosis Protein (2mihbC-IAP-1), Chain A"/>
    <property type="match status" value="2"/>
</dbReference>
<dbReference type="GO" id="GO:0004653">
    <property type="term" value="F:polypeptide N-acetylgalactosaminyltransferase activity"/>
    <property type="evidence" value="ECO:0007669"/>
    <property type="project" value="UniProtKB-ARBA"/>
</dbReference>
<dbReference type="InterPro" id="IPR001173">
    <property type="entry name" value="Glyco_trans_2-like"/>
</dbReference>
<comment type="pathway">
    <text evidence="3 16">Protein modification; protein glycosylation.</text>
</comment>
<evidence type="ECO:0000256" key="8">
    <source>
        <dbReference type="ARBA" id="ARBA00022723"/>
    </source>
</evidence>
<dbReference type="SMART" id="SM00458">
    <property type="entry name" value="RICIN"/>
    <property type="match status" value="1"/>
</dbReference>
<dbReference type="Gene3D" id="3.90.550.10">
    <property type="entry name" value="Spore Coat Polysaccharide Biosynthesis Protein SpsA, Chain A"/>
    <property type="match status" value="1"/>
</dbReference>
<dbReference type="Pfam" id="PF00535">
    <property type="entry name" value="Glycos_transf_2"/>
    <property type="match status" value="1"/>
</dbReference>
<dbReference type="SMART" id="SM00238">
    <property type="entry name" value="BIR"/>
    <property type="match status" value="2"/>
</dbReference>
<dbReference type="Proteomes" id="UP001367676">
    <property type="component" value="Unassembled WGS sequence"/>
</dbReference>
<dbReference type="GO" id="GO:0030246">
    <property type="term" value="F:carbohydrate binding"/>
    <property type="evidence" value="ECO:0007669"/>
    <property type="project" value="UniProtKB-KW"/>
</dbReference>
<comment type="similarity">
    <text evidence="4 16">Belongs to the glycosyltransferase 2 family. GalNAc-T subfamily.</text>
</comment>
<keyword evidence="5 16" id="KW-0328">Glycosyltransferase</keyword>
<proteinExistence type="inferred from homology"/>
<dbReference type="CDD" id="cd00022">
    <property type="entry name" value="BIR"/>
    <property type="match status" value="2"/>
</dbReference>
<evidence type="ECO:0000256" key="10">
    <source>
        <dbReference type="ARBA" id="ARBA00022968"/>
    </source>
</evidence>
<dbReference type="SUPFAM" id="SSF57924">
    <property type="entry name" value="Inhibitor of apoptosis (IAP) repeat"/>
    <property type="match status" value="2"/>
</dbReference>
<evidence type="ECO:0000259" key="17">
    <source>
        <dbReference type="SMART" id="SM00458"/>
    </source>
</evidence>
<dbReference type="GO" id="GO:0000139">
    <property type="term" value="C:Golgi membrane"/>
    <property type="evidence" value="ECO:0007669"/>
    <property type="project" value="UniProtKB-SubCell"/>
</dbReference>